<name>A0A2P4PB19_RHIID</name>
<proteinExistence type="predicted"/>
<evidence type="ECO:0000313" key="1">
    <source>
        <dbReference type="EMBL" id="POG62584.1"/>
    </source>
</evidence>
<feature type="non-terminal residue" evidence="1">
    <location>
        <position position="54"/>
    </location>
</feature>
<feature type="non-terminal residue" evidence="1">
    <location>
        <position position="1"/>
    </location>
</feature>
<evidence type="ECO:0008006" key="3">
    <source>
        <dbReference type="Google" id="ProtNLM"/>
    </source>
</evidence>
<dbReference type="Gene3D" id="1.25.40.10">
    <property type="entry name" value="Tetratricopeptide repeat domain"/>
    <property type="match status" value="1"/>
</dbReference>
<evidence type="ECO:0000313" key="2">
    <source>
        <dbReference type="Proteomes" id="UP000018888"/>
    </source>
</evidence>
<dbReference type="Proteomes" id="UP000018888">
    <property type="component" value="Unassembled WGS sequence"/>
</dbReference>
<gene>
    <name evidence="1" type="ORF">GLOIN_2v1695155</name>
</gene>
<dbReference type="EMBL" id="AUPC02000295">
    <property type="protein sequence ID" value="POG62584.1"/>
    <property type="molecule type" value="Genomic_DNA"/>
</dbReference>
<keyword evidence="2" id="KW-1185">Reference proteome</keyword>
<dbReference type="SUPFAM" id="SSF81901">
    <property type="entry name" value="HCP-like"/>
    <property type="match status" value="1"/>
</dbReference>
<reference evidence="1 2" key="2">
    <citation type="journal article" date="2018" name="New Phytol.">
        <title>High intraspecific genome diversity in the model arbuscular mycorrhizal symbiont Rhizophagus irregularis.</title>
        <authorList>
            <person name="Chen E.C.H."/>
            <person name="Morin E."/>
            <person name="Beaudet D."/>
            <person name="Noel J."/>
            <person name="Yildirir G."/>
            <person name="Ndikumana S."/>
            <person name="Charron P."/>
            <person name="St-Onge C."/>
            <person name="Giorgi J."/>
            <person name="Kruger M."/>
            <person name="Marton T."/>
            <person name="Ropars J."/>
            <person name="Grigoriev I.V."/>
            <person name="Hainaut M."/>
            <person name="Henrissat B."/>
            <person name="Roux C."/>
            <person name="Martin F."/>
            <person name="Corradi N."/>
        </authorList>
    </citation>
    <scope>NUCLEOTIDE SEQUENCE [LARGE SCALE GENOMIC DNA]</scope>
    <source>
        <strain evidence="1 2">DAOM 197198</strain>
    </source>
</reference>
<reference evidence="1 2" key="1">
    <citation type="journal article" date="2013" name="Proc. Natl. Acad. Sci. U.S.A.">
        <title>Genome of an arbuscular mycorrhizal fungus provides insight into the oldest plant symbiosis.</title>
        <authorList>
            <person name="Tisserant E."/>
            <person name="Malbreil M."/>
            <person name="Kuo A."/>
            <person name="Kohler A."/>
            <person name="Symeonidi A."/>
            <person name="Balestrini R."/>
            <person name="Charron P."/>
            <person name="Duensing N."/>
            <person name="Frei Dit Frey N."/>
            <person name="Gianinazzi-Pearson V."/>
            <person name="Gilbert L.B."/>
            <person name="Handa Y."/>
            <person name="Herr J.R."/>
            <person name="Hijri M."/>
            <person name="Koul R."/>
            <person name="Kawaguchi M."/>
            <person name="Krajinski F."/>
            <person name="Lammers P.J."/>
            <person name="Masclaux F.G."/>
            <person name="Murat C."/>
            <person name="Morin E."/>
            <person name="Ndikumana S."/>
            <person name="Pagni M."/>
            <person name="Petitpierre D."/>
            <person name="Requena N."/>
            <person name="Rosikiewicz P."/>
            <person name="Riley R."/>
            <person name="Saito K."/>
            <person name="San Clemente H."/>
            <person name="Shapiro H."/>
            <person name="van Tuinen D."/>
            <person name="Becard G."/>
            <person name="Bonfante P."/>
            <person name="Paszkowski U."/>
            <person name="Shachar-Hill Y.Y."/>
            <person name="Tuskan G.A."/>
            <person name="Young P.W."/>
            <person name="Sanders I.R."/>
            <person name="Henrissat B."/>
            <person name="Rensing S.A."/>
            <person name="Grigoriev I.V."/>
            <person name="Corradi N."/>
            <person name="Roux C."/>
            <person name="Martin F."/>
        </authorList>
    </citation>
    <scope>NUCLEOTIDE SEQUENCE [LARGE SCALE GENOMIC DNA]</scope>
    <source>
        <strain evidence="1 2">DAOM 197198</strain>
    </source>
</reference>
<accession>A0A2P4PB19</accession>
<sequence length="54" mass="6514">PLYLQKAEKWYEKSLKLEDSQSAYQLGLLYESNFYESMNVDKFKENKNKAENLF</sequence>
<comment type="caution">
    <text evidence="1">The sequence shown here is derived from an EMBL/GenBank/DDBJ whole genome shotgun (WGS) entry which is preliminary data.</text>
</comment>
<dbReference type="AlphaFoldDB" id="A0A2P4PB19"/>
<dbReference type="InterPro" id="IPR011990">
    <property type="entry name" value="TPR-like_helical_dom_sf"/>
</dbReference>
<protein>
    <recommendedName>
        <fullName evidence="3">Sel1 repeat family protein</fullName>
    </recommendedName>
</protein>
<organism evidence="1 2">
    <name type="scientific">Rhizophagus irregularis (strain DAOM 181602 / DAOM 197198 / MUCL 43194)</name>
    <name type="common">Arbuscular mycorrhizal fungus</name>
    <name type="synonym">Glomus intraradices</name>
    <dbReference type="NCBI Taxonomy" id="747089"/>
    <lineage>
        <taxon>Eukaryota</taxon>
        <taxon>Fungi</taxon>
        <taxon>Fungi incertae sedis</taxon>
        <taxon>Mucoromycota</taxon>
        <taxon>Glomeromycotina</taxon>
        <taxon>Glomeromycetes</taxon>
        <taxon>Glomerales</taxon>
        <taxon>Glomeraceae</taxon>
        <taxon>Rhizophagus</taxon>
    </lineage>
</organism>